<name>A0A239LGL6_9ACTN</name>
<reference evidence="2 3" key="1">
    <citation type="submission" date="2017-06" db="EMBL/GenBank/DDBJ databases">
        <authorList>
            <person name="Kim H.J."/>
            <person name="Triplett B.A."/>
        </authorList>
    </citation>
    <scope>NUCLEOTIDE SEQUENCE [LARGE SCALE GENOMIC DNA]</scope>
    <source>
        <strain evidence="2 3">CGMCC 4.5593</strain>
    </source>
</reference>
<dbReference type="OrthoDB" id="4331188at2"/>
<gene>
    <name evidence="2" type="ORF">SAMN05421812_104329</name>
</gene>
<keyword evidence="1" id="KW-1133">Transmembrane helix</keyword>
<feature type="transmembrane region" description="Helical" evidence="1">
    <location>
        <begin position="67"/>
        <end position="91"/>
    </location>
</feature>
<sequence>MASPNLSSNSLEKRDRWAAFRGLRWWQLVLSLLPLVLIGLGGLIGGAVGAAGTWLNLKVARKSLHPAVKALVMIAVVIGAYVVWSIVAVALKAAIDN</sequence>
<evidence type="ECO:0000313" key="2">
    <source>
        <dbReference type="EMBL" id="SNT29766.1"/>
    </source>
</evidence>
<proteinExistence type="predicted"/>
<dbReference type="AlphaFoldDB" id="A0A239LGL6"/>
<dbReference type="Proteomes" id="UP000198362">
    <property type="component" value="Unassembled WGS sequence"/>
</dbReference>
<keyword evidence="3" id="KW-1185">Reference proteome</keyword>
<organism evidence="2 3">
    <name type="scientific">Asanoa hainanensis</name>
    <dbReference type="NCBI Taxonomy" id="560556"/>
    <lineage>
        <taxon>Bacteria</taxon>
        <taxon>Bacillati</taxon>
        <taxon>Actinomycetota</taxon>
        <taxon>Actinomycetes</taxon>
        <taxon>Micromonosporales</taxon>
        <taxon>Micromonosporaceae</taxon>
        <taxon>Asanoa</taxon>
    </lineage>
</organism>
<keyword evidence="1" id="KW-0472">Membrane</keyword>
<feature type="transmembrane region" description="Helical" evidence="1">
    <location>
        <begin position="25"/>
        <end position="55"/>
    </location>
</feature>
<dbReference type="EMBL" id="FZPH01000004">
    <property type="protein sequence ID" value="SNT29766.1"/>
    <property type="molecule type" value="Genomic_DNA"/>
</dbReference>
<keyword evidence="1" id="KW-0812">Transmembrane</keyword>
<dbReference type="RefSeq" id="WP_089248130.1">
    <property type="nucleotide sequence ID" value="NZ_FZPH01000004.1"/>
</dbReference>
<evidence type="ECO:0000256" key="1">
    <source>
        <dbReference type="SAM" id="Phobius"/>
    </source>
</evidence>
<accession>A0A239LGL6</accession>
<evidence type="ECO:0000313" key="3">
    <source>
        <dbReference type="Proteomes" id="UP000198362"/>
    </source>
</evidence>
<protein>
    <submittedName>
        <fullName evidence="2">Uncharacterized protein</fullName>
    </submittedName>
</protein>